<name>A0A344L0G8_9PSEU</name>
<organism evidence="7 8">
    <name type="scientific">Amycolatopsis albispora</name>
    <dbReference type="NCBI Taxonomy" id="1804986"/>
    <lineage>
        <taxon>Bacteria</taxon>
        <taxon>Bacillati</taxon>
        <taxon>Actinomycetota</taxon>
        <taxon>Actinomycetes</taxon>
        <taxon>Pseudonocardiales</taxon>
        <taxon>Pseudonocardiaceae</taxon>
        <taxon>Amycolatopsis</taxon>
    </lineage>
</organism>
<dbReference type="CDD" id="cd14014">
    <property type="entry name" value="STKc_PknB_like"/>
    <property type="match status" value="1"/>
</dbReference>
<dbReference type="Proteomes" id="UP000250434">
    <property type="component" value="Chromosome"/>
</dbReference>
<keyword evidence="5" id="KW-0067">ATP-binding</keyword>
<dbReference type="InterPro" id="IPR011009">
    <property type="entry name" value="Kinase-like_dom_sf"/>
</dbReference>
<dbReference type="EC" id="2.7.11.1" evidence="1"/>
<dbReference type="InterPro" id="IPR008266">
    <property type="entry name" value="Tyr_kinase_AS"/>
</dbReference>
<feature type="domain" description="Protein kinase" evidence="6">
    <location>
        <begin position="14"/>
        <end position="281"/>
    </location>
</feature>
<keyword evidence="4 7" id="KW-0418">Kinase</keyword>
<dbReference type="PROSITE" id="PS00109">
    <property type="entry name" value="PROTEIN_KINASE_TYR"/>
    <property type="match status" value="1"/>
</dbReference>
<protein>
    <recommendedName>
        <fullName evidence="1">non-specific serine/threonine protein kinase</fullName>
        <ecNumber evidence="1">2.7.11.1</ecNumber>
    </recommendedName>
</protein>
<dbReference type="KEGG" id="aab:A4R43_02580"/>
<accession>A0A344L0G8</accession>
<evidence type="ECO:0000256" key="4">
    <source>
        <dbReference type="ARBA" id="ARBA00022777"/>
    </source>
</evidence>
<reference evidence="7 8" key="1">
    <citation type="submission" date="2016-04" db="EMBL/GenBank/DDBJ databases">
        <title>Complete genome sequence and analysis of deep-sea sediment isolate, Amycolatopsis sp. WP1.</title>
        <authorList>
            <person name="Wang H."/>
            <person name="Chen S."/>
            <person name="Wu Q."/>
        </authorList>
    </citation>
    <scope>NUCLEOTIDE SEQUENCE [LARGE SCALE GENOMIC DNA]</scope>
    <source>
        <strain evidence="7 8">WP1</strain>
    </source>
</reference>
<dbReference type="PROSITE" id="PS50011">
    <property type="entry name" value="PROTEIN_KINASE_DOM"/>
    <property type="match status" value="1"/>
</dbReference>
<evidence type="ECO:0000259" key="6">
    <source>
        <dbReference type="PROSITE" id="PS50011"/>
    </source>
</evidence>
<dbReference type="RefSeq" id="WP_113690803.1">
    <property type="nucleotide sequence ID" value="NZ_CP015163.1"/>
</dbReference>
<dbReference type="Pfam" id="PF00069">
    <property type="entry name" value="Pkinase"/>
    <property type="match status" value="1"/>
</dbReference>
<sequence>MKLLEDGQRVGDAYEVERFLGEGAFAEVYRVRHDIFGRQAMKVFKRTGTAEETKTMLGEAIMLTRIGHPNIIRVFHAGMVSSPHGMSGYFTMEYVAGGNLQRFWVSHRERFVPVEDSVRILHQVADGLAVAHSARPAIVHRDITPQNILVGYDTDGLRAKLSDFGLAKSVNPMTLMASTKGTLAFKAPESLLNRQGDSRAGDVWALGTIAYLLLTDTLPYEDGGPTSYFGTQRRTPPPPPHEFNSEVDGELDRIVLRALDPDPSARTPDATALAAELAEWRACRGRGKAKRVVDLPSRTSKNVLGHPSSATEEEAARLAGRARELARQATTLHEAADLMEEAFNKSPKLRATHEHWLRLWRKGVLT</sequence>
<dbReference type="PANTHER" id="PTHR43671:SF13">
    <property type="entry name" value="SERINE_THREONINE-PROTEIN KINASE NEK2"/>
    <property type="match status" value="1"/>
</dbReference>
<dbReference type="OrthoDB" id="9762169at2"/>
<keyword evidence="7" id="KW-0723">Serine/threonine-protein kinase</keyword>
<dbReference type="EMBL" id="CP015163">
    <property type="protein sequence ID" value="AXB41542.1"/>
    <property type="molecule type" value="Genomic_DNA"/>
</dbReference>
<dbReference type="SUPFAM" id="SSF56112">
    <property type="entry name" value="Protein kinase-like (PK-like)"/>
    <property type="match status" value="1"/>
</dbReference>
<dbReference type="Gene3D" id="1.10.510.10">
    <property type="entry name" value="Transferase(Phosphotransferase) domain 1"/>
    <property type="match status" value="1"/>
</dbReference>
<gene>
    <name evidence="7" type="ORF">A4R43_02580</name>
</gene>
<dbReference type="GO" id="GO:0005524">
    <property type="term" value="F:ATP binding"/>
    <property type="evidence" value="ECO:0007669"/>
    <property type="project" value="UniProtKB-KW"/>
</dbReference>
<evidence type="ECO:0000256" key="1">
    <source>
        <dbReference type="ARBA" id="ARBA00012513"/>
    </source>
</evidence>
<dbReference type="InterPro" id="IPR050660">
    <property type="entry name" value="NEK_Ser/Thr_kinase"/>
</dbReference>
<keyword evidence="8" id="KW-1185">Reference proteome</keyword>
<evidence type="ECO:0000256" key="2">
    <source>
        <dbReference type="ARBA" id="ARBA00022679"/>
    </source>
</evidence>
<evidence type="ECO:0000313" key="7">
    <source>
        <dbReference type="EMBL" id="AXB41542.1"/>
    </source>
</evidence>
<keyword evidence="3" id="KW-0547">Nucleotide-binding</keyword>
<proteinExistence type="predicted"/>
<dbReference type="AlphaFoldDB" id="A0A344L0G8"/>
<dbReference type="InterPro" id="IPR000719">
    <property type="entry name" value="Prot_kinase_dom"/>
</dbReference>
<dbReference type="GO" id="GO:0004674">
    <property type="term" value="F:protein serine/threonine kinase activity"/>
    <property type="evidence" value="ECO:0007669"/>
    <property type="project" value="UniProtKB-KW"/>
</dbReference>
<dbReference type="Gene3D" id="3.30.200.20">
    <property type="entry name" value="Phosphorylase Kinase, domain 1"/>
    <property type="match status" value="1"/>
</dbReference>
<evidence type="ECO:0000256" key="5">
    <source>
        <dbReference type="ARBA" id="ARBA00022840"/>
    </source>
</evidence>
<evidence type="ECO:0000313" key="8">
    <source>
        <dbReference type="Proteomes" id="UP000250434"/>
    </source>
</evidence>
<evidence type="ECO:0000256" key="3">
    <source>
        <dbReference type="ARBA" id="ARBA00022741"/>
    </source>
</evidence>
<dbReference type="PANTHER" id="PTHR43671">
    <property type="entry name" value="SERINE/THREONINE-PROTEIN KINASE NEK"/>
    <property type="match status" value="1"/>
</dbReference>
<keyword evidence="2" id="KW-0808">Transferase</keyword>